<name>A0A9Q3V4I0_9FLAO</name>
<protein>
    <submittedName>
        <fullName evidence="1">DUF2931 family protein</fullName>
    </submittedName>
</protein>
<keyword evidence="2" id="KW-1185">Reference proteome</keyword>
<dbReference type="Pfam" id="PF11153">
    <property type="entry name" value="DUF2931"/>
    <property type="match status" value="1"/>
</dbReference>
<proteinExistence type="predicted"/>
<dbReference type="Proteomes" id="UP001108025">
    <property type="component" value="Unassembled WGS sequence"/>
</dbReference>
<evidence type="ECO:0000313" key="1">
    <source>
        <dbReference type="EMBL" id="MCD1118644.1"/>
    </source>
</evidence>
<dbReference type="RefSeq" id="WP_230671685.1">
    <property type="nucleotide sequence ID" value="NZ_JAJNAY010000002.1"/>
</dbReference>
<organism evidence="1 2">
    <name type="scientific">Chryseobacterium turcicum</name>
    <dbReference type="NCBI Taxonomy" id="2898076"/>
    <lineage>
        <taxon>Bacteria</taxon>
        <taxon>Pseudomonadati</taxon>
        <taxon>Bacteroidota</taxon>
        <taxon>Flavobacteriia</taxon>
        <taxon>Flavobacteriales</taxon>
        <taxon>Weeksellaceae</taxon>
        <taxon>Chryseobacterium group</taxon>
        <taxon>Chryseobacterium</taxon>
    </lineage>
</organism>
<dbReference type="AlphaFoldDB" id="A0A9Q3V4I0"/>
<evidence type="ECO:0000313" key="2">
    <source>
        <dbReference type="Proteomes" id="UP001108025"/>
    </source>
</evidence>
<comment type="caution">
    <text evidence="1">The sequence shown here is derived from an EMBL/GenBank/DDBJ whole genome shotgun (WGS) entry which is preliminary data.</text>
</comment>
<accession>A0A9Q3V4I0</accession>
<gene>
    <name evidence="1" type="ORF">LO744_17530</name>
</gene>
<dbReference type="EMBL" id="JAJNAY010000002">
    <property type="protein sequence ID" value="MCD1118644.1"/>
    <property type="molecule type" value="Genomic_DNA"/>
</dbReference>
<reference evidence="1" key="1">
    <citation type="submission" date="2021-11" db="EMBL/GenBank/DDBJ databases">
        <title>Description of novel Chryseobacterium species.</title>
        <authorList>
            <person name="Saticioglu I.B."/>
            <person name="Ay H."/>
            <person name="Altun S."/>
            <person name="Duman M."/>
        </authorList>
    </citation>
    <scope>NUCLEOTIDE SEQUENCE</scope>
    <source>
        <strain evidence="1">C-17</strain>
    </source>
</reference>
<sequence>MEEKFKWTGTISAPQEYPIEVYSGAIISDDFTYGFDAIWGTQNTGWGENGGLMNVSEEQMQIPHKLEFTWYSLKEEKFYTGKWDLDQKKIYDLFKEGFKSYHSGKYITKTYDEFIVGLAPKGRVVLWIMGEKDQKEVGVFQAHDTIISKEQAYEDARYMLENDYAKKRLESDFVMSPDIKESLTSNGVPPATIYDAFRELYDWKPKIELPNGYTLTETYISTCNGESENVITEAGETVKAKNRAIPDRLSIGFKDKNGKEYGASVVFTENKDYWKNYIQKGLKMIPLDFYLNEINKQFKENINPKEPSEIILKIEPERKNIELYIQQKEKKIPLKNNLRLIY</sequence>
<dbReference type="InterPro" id="IPR021326">
    <property type="entry name" value="DUF2931"/>
</dbReference>